<gene>
    <name evidence="3" type="ORF">AGI3411_03043</name>
</gene>
<dbReference type="EMBL" id="UFQB01000012">
    <property type="protein sequence ID" value="SSW67380.1"/>
    <property type="molecule type" value="Genomic_DNA"/>
</dbReference>
<proteinExistence type="predicted"/>
<evidence type="ECO:0000256" key="2">
    <source>
        <dbReference type="SAM" id="SignalP"/>
    </source>
</evidence>
<keyword evidence="2" id="KW-0732">Signal</keyword>
<keyword evidence="1" id="KW-0812">Transmembrane</keyword>
<feature type="transmembrane region" description="Helical" evidence="1">
    <location>
        <begin position="52"/>
        <end position="70"/>
    </location>
</feature>
<keyword evidence="4" id="KW-1185">Reference proteome</keyword>
<organism evidence="3 4">
    <name type="scientific">Achromobacter agilis</name>
    <dbReference type="NCBI Taxonomy" id="1353888"/>
    <lineage>
        <taxon>Bacteria</taxon>
        <taxon>Pseudomonadati</taxon>
        <taxon>Pseudomonadota</taxon>
        <taxon>Betaproteobacteria</taxon>
        <taxon>Burkholderiales</taxon>
        <taxon>Alcaligenaceae</taxon>
        <taxon>Achromobacter</taxon>
    </lineage>
</organism>
<feature type="chain" id="PRO_5019095017" description="Lipoprotein" evidence="2">
    <location>
        <begin position="25"/>
        <end position="177"/>
    </location>
</feature>
<name>A0A446CHM9_9BURK</name>
<sequence length="177" mass="18356">MKRFSSRAAIAALALAVASAPAIAGGRHGGYWGGGHGGGYHHHHSGSSSSSGWWIGGAFALAAVGLMLAADSGPSYAQAGVYAPGVGYTSPPVYASPVYDAPLYEPPPAYASAQPQYAPAQQYESAPPIDAAQAGASTDCRRWAMNQSGYDPATPTQWTTQVTVDTYNRMLDSCMKR</sequence>
<evidence type="ECO:0008006" key="5">
    <source>
        <dbReference type="Google" id="ProtNLM"/>
    </source>
</evidence>
<keyword evidence="1" id="KW-1133">Transmembrane helix</keyword>
<evidence type="ECO:0000256" key="1">
    <source>
        <dbReference type="SAM" id="Phobius"/>
    </source>
</evidence>
<feature type="signal peptide" evidence="2">
    <location>
        <begin position="1"/>
        <end position="24"/>
    </location>
</feature>
<dbReference type="Proteomes" id="UP000289184">
    <property type="component" value="Unassembled WGS sequence"/>
</dbReference>
<reference evidence="3 4" key="1">
    <citation type="submission" date="2018-07" db="EMBL/GenBank/DDBJ databases">
        <authorList>
            <person name="Peeters C."/>
        </authorList>
    </citation>
    <scope>NUCLEOTIDE SEQUENCE [LARGE SCALE GENOMIC DNA]</scope>
    <source>
        <strain evidence="3 4">LMG 3411</strain>
    </source>
</reference>
<dbReference type="RefSeq" id="WP_129528223.1">
    <property type="nucleotide sequence ID" value="NZ_UFQB01000012.1"/>
</dbReference>
<dbReference type="AlphaFoldDB" id="A0A446CHM9"/>
<keyword evidence="1" id="KW-0472">Membrane</keyword>
<protein>
    <recommendedName>
        <fullName evidence="5">Lipoprotein</fullName>
    </recommendedName>
</protein>
<accession>A0A446CHM9</accession>
<evidence type="ECO:0000313" key="4">
    <source>
        <dbReference type="Proteomes" id="UP000289184"/>
    </source>
</evidence>
<evidence type="ECO:0000313" key="3">
    <source>
        <dbReference type="EMBL" id="SSW67380.1"/>
    </source>
</evidence>
<dbReference type="OrthoDB" id="196716at2"/>